<dbReference type="EC" id="2.7.7.58" evidence="4"/>
<evidence type="ECO:0000259" key="2">
    <source>
        <dbReference type="Pfam" id="PF00501"/>
    </source>
</evidence>
<dbReference type="InterPro" id="IPR042099">
    <property type="entry name" value="ANL_N_sf"/>
</dbReference>
<keyword evidence="4" id="KW-0808">Transferase</keyword>
<organism evidence="4 5">
    <name type="scientific">Arthrobacter glacialis</name>
    <dbReference type="NCBI Taxonomy" id="1664"/>
    <lineage>
        <taxon>Bacteria</taxon>
        <taxon>Bacillati</taxon>
        <taxon>Actinomycetota</taxon>
        <taxon>Actinomycetes</taxon>
        <taxon>Micrococcales</taxon>
        <taxon>Micrococcaceae</taxon>
        <taxon>Arthrobacter</taxon>
    </lineage>
</organism>
<evidence type="ECO:0000259" key="3">
    <source>
        <dbReference type="Pfam" id="PF13193"/>
    </source>
</evidence>
<dbReference type="FunFam" id="2.30.38.10:FF:000003">
    <property type="entry name" value="Vibriobactin-specific 2,3-dihydroxybenzoate-AMP ligase"/>
    <property type="match status" value="1"/>
</dbReference>
<dbReference type="InterPro" id="IPR000873">
    <property type="entry name" value="AMP-dep_synth/lig_dom"/>
</dbReference>
<evidence type="ECO:0000256" key="1">
    <source>
        <dbReference type="ARBA" id="ARBA00022598"/>
    </source>
</evidence>
<dbReference type="InterPro" id="IPR025110">
    <property type="entry name" value="AMP-bd_C"/>
</dbReference>
<comment type="caution">
    <text evidence="4">The sequence shown here is derived from an EMBL/GenBank/DDBJ whole genome shotgun (WGS) entry which is preliminary data.</text>
</comment>
<name>A0A2S3ZRS4_ARTGL</name>
<dbReference type="RefSeq" id="WP_103467328.1">
    <property type="nucleotide sequence ID" value="NZ_PPXC01000020.1"/>
</dbReference>
<evidence type="ECO:0000313" key="4">
    <source>
        <dbReference type="EMBL" id="POH71900.1"/>
    </source>
</evidence>
<feature type="domain" description="AMP-binding enzyme C-terminal" evidence="3">
    <location>
        <begin position="450"/>
        <end position="525"/>
    </location>
</feature>
<dbReference type="PANTHER" id="PTHR43767:SF10">
    <property type="entry name" value="SURFACTIN SYNTHASE SUBUNIT 1"/>
    <property type="match status" value="1"/>
</dbReference>
<dbReference type="InterPro" id="IPR050237">
    <property type="entry name" value="ATP-dep_AMP-bd_enzyme"/>
</dbReference>
<dbReference type="GO" id="GO:0016877">
    <property type="term" value="F:ligase activity, forming carbon-sulfur bonds"/>
    <property type="evidence" value="ECO:0007669"/>
    <property type="project" value="UniProtKB-ARBA"/>
</dbReference>
<dbReference type="Proteomes" id="UP000237061">
    <property type="component" value="Unassembled WGS sequence"/>
</dbReference>
<dbReference type="Gene3D" id="3.40.50.12780">
    <property type="entry name" value="N-terminal domain of ligase-like"/>
    <property type="match status" value="1"/>
</dbReference>
<dbReference type="Pfam" id="PF13193">
    <property type="entry name" value="AMP-binding_C"/>
    <property type="match status" value="1"/>
</dbReference>
<feature type="domain" description="AMP-dependent synthetase/ligase" evidence="2">
    <location>
        <begin position="35"/>
        <end position="399"/>
    </location>
</feature>
<accession>A0A2S3ZRS4</accession>
<evidence type="ECO:0000313" key="5">
    <source>
        <dbReference type="Proteomes" id="UP000237061"/>
    </source>
</evidence>
<dbReference type="PANTHER" id="PTHR43767">
    <property type="entry name" value="LONG-CHAIN-FATTY-ACID--COA LIGASE"/>
    <property type="match status" value="1"/>
</dbReference>
<sequence length="543" mass="57851">MRTPGTVAWPQTNADDYRQRGYWTGERLDTIAAAHAVERPYVIALVDSAERVSYAELERRVAELAAGFAAQGIRPRDRVLLQLPNRVSFVVSALALMRAGAIPVYLLPAHRISELSAIAAQADPVAYIGPAIHDGFDFRDMAAVLAQGIPGGLMVMIDGAPRASQLDLAQVMRLGAVSPRPVPEVDSSDLAFLQLSGGTTGTPKLIPRSHDDYLYSVRRSVEVCQYGESTVLLLVLPAAHNFPMSSPGFLGALMAGGQVVLAAHGAPELAFALIEQEQVTHVPLVPPLALAWTRAAQNSTANLASLDTISVGGAKFLPGAAVDLQRVLGVRLQQVFGMAEGLVCYTRADDDAFTVAETQGRPMSADDEVLILDDSGNPVAPGDPGHLLTRGPYTIRGYYKAPVHNSTAFTPDGYYRTGDIARQLPSGHLVVEGRSKDQINRGGEKISAEEVEDHLLAHPNVFDAAVVAVPDKFLGEISCAVIVADGPPPSRADVHAFIRGRGVAAHKIPDRVHVVAAFPVTGVGKNSRAELRRTLKDQLTPSA</sequence>
<proteinExistence type="predicted"/>
<dbReference type="InterPro" id="IPR020845">
    <property type="entry name" value="AMP-binding_CS"/>
</dbReference>
<keyword evidence="5" id="KW-1185">Reference proteome</keyword>
<dbReference type="SUPFAM" id="SSF56801">
    <property type="entry name" value="Acetyl-CoA synthetase-like"/>
    <property type="match status" value="1"/>
</dbReference>
<dbReference type="AlphaFoldDB" id="A0A2S3ZRS4"/>
<protein>
    <submittedName>
        <fullName evidence="4">2,3-dihydroxybenzoate-AMP ligase</fullName>
        <ecNumber evidence="4">2.7.7.58</ecNumber>
    </submittedName>
</protein>
<dbReference type="EMBL" id="PPXC01000020">
    <property type="protein sequence ID" value="POH71900.1"/>
    <property type="molecule type" value="Genomic_DNA"/>
</dbReference>
<dbReference type="InterPro" id="IPR045851">
    <property type="entry name" value="AMP-bd_C_sf"/>
</dbReference>
<reference evidence="4 5" key="1">
    <citation type="submission" date="2018-01" db="EMBL/GenBank/DDBJ databases">
        <title>Arthrobacter sp. nov., from glaciers in China.</title>
        <authorList>
            <person name="Liu Q."/>
            <person name="Xin Y.-H."/>
        </authorList>
    </citation>
    <scope>NUCLEOTIDE SEQUENCE [LARGE SCALE GENOMIC DNA]</scope>
    <source>
        <strain evidence="4 5">HLT2-12-2</strain>
    </source>
</reference>
<keyword evidence="1 4" id="KW-0436">Ligase</keyword>
<dbReference type="Pfam" id="PF00501">
    <property type="entry name" value="AMP-binding"/>
    <property type="match status" value="1"/>
</dbReference>
<dbReference type="GO" id="GO:0016779">
    <property type="term" value="F:nucleotidyltransferase activity"/>
    <property type="evidence" value="ECO:0007669"/>
    <property type="project" value="UniProtKB-KW"/>
</dbReference>
<dbReference type="PROSITE" id="PS00455">
    <property type="entry name" value="AMP_BINDING"/>
    <property type="match status" value="1"/>
</dbReference>
<gene>
    <name evidence="4" type="primary">entE</name>
    <name evidence="4" type="ORF">CVS27_18525</name>
</gene>
<dbReference type="Gene3D" id="3.30.300.30">
    <property type="match status" value="1"/>
</dbReference>
<keyword evidence="4" id="KW-0548">Nucleotidyltransferase</keyword>